<accession>A0AAV4LVB5</accession>
<organism evidence="3 4">
    <name type="scientific">Babesia caballi</name>
    <dbReference type="NCBI Taxonomy" id="5871"/>
    <lineage>
        <taxon>Eukaryota</taxon>
        <taxon>Sar</taxon>
        <taxon>Alveolata</taxon>
        <taxon>Apicomplexa</taxon>
        <taxon>Aconoidasida</taxon>
        <taxon>Piroplasmida</taxon>
        <taxon>Babesiidae</taxon>
        <taxon>Babesia</taxon>
    </lineage>
</organism>
<evidence type="ECO:0000313" key="4">
    <source>
        <dbReference type="Proteomes" id="UP001497744"/>
    </source>
</evidence>
<gene>
    <name evidence="3" type="ORF">BcabD6B2_32400</name>
</gene>
<dbReference type="AlphaFoldDB" id="A0AAV4LVB5"/>
<proteinExistence type="predicted"/>
<dbReference type="Proteomes" id="UP001497744">
    <property type="component" value="Unassembled WGS sequence"/>
</dbReference>
<dbReference type="RefSeq" id="XP_067715874.1">
    <property type="nucleotide sequence ID" value="XM_067859773.1"/>
</dbReference>
<dbReference type="GeneID" id="94195286"/>
<keyword evidence="1" id="KW-0175">Coiled coil</keyword>
<name>A0AAV4LVB5_BABCB</name>
<reference evidence="3 4" key="1">
    <citation type="submission" date="2021-06" db="EMBL/GenBank/DDBJ databases">
        <title>Genome sequence of Babesia caballi.</title>
        <authorList>
            <person name="Yamagishi J."/>
            <person name="Kidaka T."/>
            <person name="Ochi A."/>
        </authorList>
    </citation>
    <scope>NUCLEOTIDE SEQUENCE [LARGE SCALE GENOMIC DNA]</scope>
    <source>
        <strain evidence="3">USDA-D6B2</strain>
    </source>
</reference>
<comment type="caution">
    <text evidence="3">The sequence shown here is derived from an EMBL/GenBank/DDBJ whole genome shotgun (WGS) entry which is preliminary data.</text>
</comment>
<keyword evidence="4" id="KW-1185">Reference proteome</keyword>
<dbReference type="EMBL" id="BPLF01000002">
    <property type="protein sequence ID" value="GIX63805.1"/>
    <property type="molecule type" value="Genomic_DNA"/>
</dbReference>
<feature type="region of interest" description="Disordered" evidence="2">
    <location>
        <begin position="1"/>
        <end position="48"/>
    </location>
</feature>
<feature type="coiled-coil region" evidence="1">
    <location>
        <begin position="317"/>
        <end position="435"/>
    </location>
</feature>
<feature type="compositionally biased region" description="Polar residues" evidence="2">
    <location>
        <begin position="1"/>
        <end position="14"/>
    </location>
</feature>
<feature type="compositionally biased region" description="Basic residues" evidence="2">
    <location>
        <begin position="23"/>
        <end position="32"/>
    </location>
</feature>
<evidence type="ECO:0000313" key="3">
    <source>
        <dbReference type="EMBL" id="GIX63805.1"/>
    </source>
</evidence>
<protein>
    <submittedName>
        <fullName evidence="3">Proteophosphoglycan PPG1</fullName>
    </submittedName>
</protein>
<sequence length="459" mass="51010">MPSKSDVSAGSPSGSVKVCPVHGVRRHRKSRSSKNDDPLSEVETTVGMGETMSVESVIDRAEPPQSTLALGPSAADVVPAYEVAESPSRAYPDSCATLFDGGASQVGRLSDQTPAVEEDGWLASWSLKSLLSPTSEEPRGHEGALGNVGFSSTKVVEYKCERMQRIIDVLKAQLVERDDSIAKLMKHVDMLEEWKSELSRGQSLLAAQQNRELGASLAILEEKYNSKCLECQTLKGKLSAMEQDHMLKDGEVRALLVKLNELQLRDEEQSLKLKAALADRGIFATSVQRLRQSFTDQQTEMKLALDKEYQDQVMYLLEQIEGYKKRVEEQRGEVEQRTQLLRKVERECSNLVALIVHQKNSLKARDADLKKMRDAMLDLEEQLFKGEQDSAARISATMAVVESVRKDNADLKIANRELHTELERCMKELAKERAKGLGAASEAFVEAPVKQPLKLTVIK</sequence>
<evidence type="ECO:0000256" key="1">
    <source>
        <dbReference type="SAM" id="Coils"/>
    </source>
</evidence>
<evidence type="ECO:0000256" key="2">
    <source>
        <dbReference type="SAM" id="MobiDB-lite"/>
    </source>
</evidence>